<dbReference type="GO" id="GO:0016618">
    <property type="term" value="F:hydroxypyruvate reductase [NAD(P)H] activity"/>
    <property type="evidence" value="ECO:0007669"/>
    <property type="project" value="TreeGrafter"/>
</dbReference>
<evidence type="ECO:0000313" key="4">
    <source>
        <dbReference type="EMBL" id="LAC27943.1"/>
    </source>
</evidence>
<dbReference type="InterPro" id="IPR006140">
    <property type="entry name" value="D-isomer_DH_NAD-bd"/>
</dbReference>
<evidence type="ECO:0000259" key="3">
    <source>
        <dbReference type="Pfam" id="PF02826"/>
    </source>
</evidence>
<sequence length="378" mass="42184">MKRAFNLLNHCHTPPKVIKPHRNTVQTVSASTTTTSDSTKKVHVHLHAVSVLSTGDIESSQDAAVLRRLLKGRNVKITFGEFADEPTYDILVSGTPTLELLDASKRLKIVVVPWAGILPAMRSMMLKYPHLSVHNLHWPSIPTAEMALTLLLAASKQLIVCDQALRRQDWRPRYRLDMQPFILHGKKALILGYGTIGECVRDYLLTLGMKVVAIKRNPSKVKHHPQVEVFGPESLHELLPKVDVLMVILPGIPSTLNYISKRELDLLPKHSILVNVGRGSVIHQTDLFNALKNGDIGAAGLDVWYNYPGMLEDSPRVNIRPSTERFEDLDNVVLSPHRGGAVPPGERTELRASSMAELIKAFYDEKPIPNKMNLELGY</sequence>
<feature type="domain" description="D-isomer specific 2-hydroxyacid dehydrogenase NAD-binding" evidence="3">
    <location>
        <begin position="148"/>
        <end position="339"/>
    </location>
</feature>
<dbReference type="GO" id="GO:0051287">
    <property type="term" value="F:NAD binding"/>
    <property type="evidence" value="ECO:0007669"/>
    <property type="project" value="InterPro"/>
</dbReference>
<dbReference type="AlphaFoldDB" id="A0A6A7GCI0"/>
<proteinExistence type="evidence at transcript level"/>
<evidence type="ECO:0000256" key="1">
    <source>
        <dbReference type="ARBA" id="ARBA00023002"/>
    </source>
</evidence>
<name>A0A6A7GCI0_9CRUS</name>
<keyword evidence="2" id="KW-0520">NAD</keyword>
<dbReference type="Gene3D" id="3.40.50.720">
    <property type="entry name" value="NAD(P)-binding Rossmann-like Domain"/>
    <property type="match status" value="2"/>
</dbReference>
<evidence type="ECO:0000256" key="2">
    <source>
        <dbReference type="ARBA" id="ARBA00023027"/>
    </source>
</evidence>
<dbReference type="GO" id="GO:0030267">
    <property type="term" value="F:glyoxylate reductase (NADPH) activity"/>
    <property type="evidence" value="ECO:0007669"/>
    <property type="project" value="TreeGrafter"/>
</dbReference>
<organism evidence="4">
    <name type="scientific">Hirondellea gigas</name>
    <dbReference type="NCBI Taxonomy" id="1518452"/>
    <lineage>
        <taxon>Eukaryota</taxon>
        <taxon>Metazoa</taxon>
        <taxon>Ecdysozoa</taxon>
        <taxon>Arthropoda</taxon>
        <taxon>Crustacea</taxon>
        <taxon>Multicrustacea</taxon>
        <taxon>Malacostraca</taxon>
        <taxon>Eumalacostraca</taxon>
        <taxon>Peracarida</taxon>
        <taxon>Amphipoda</taxon>
        <taxon>Amphilochidea</taxon>
        <taxon>Lysianassida</taxon>
        <taxon>Lysianassidira</taxon>
        <taxon>Lysianassoidea</taxon>
        <taxon>Lysianassidae</taxon>
        <taxon>Hirondellea</taxon>
    </lineage>
</organism>
<dbReference type="EMBL" id="IACT01008831">
    <property type="protein sequence ID" value="LAC27943.1"/>
    <property type="molecule type" value="mRNA"/>
</dbReference>
<dbReference type="InterPro" id="IPR050223">
    <property type="entry name" value="D-isomer_2-hydroxyacid_DH"/>
</dbReference>
<reference evidence="4" key="1">
    <citation type="submission" date="2017-11" db="EMBL/GenBank/DDBJ databases">
        <title>The sensing device of the deep-sea amphipod.</title>
        <authorList>
            <person name="Kobayashi H."/>
            <person name="Nagahama T."/>
            <person name="Arai W."/>
            <person name="Sasagawa Y."/>
            <person name="Umeda M."/>
            <person name="Hayashi T."/>
            <person name="Nikaido I."/>
            <person name="Watanabe H."/>
            <person name="Oguri K."/>
            <person name="Kitazato H."/>
            <person name="Fujioka K."/>
            <person name="Kido Y."/>
            <person name="Takami H."/>
        </authorList>
    </citation>
    <scope>NUCLEOTIDE SEQUENCE</scope>
    <source>
        <tissue evidence="4">Whole body</tissue>
    </source>
</reference>
<dbReference type="PANTHER" id="PTHR10996">
    <property type="entry name" value="2-HYDROXYACID DEHYDROGENASE-RELATED"/>
    <property type="match status" value="1"/>
</dbReference>
<dbReference type="InterPro" id="IPR036291">
    <property type="entry name" value="NAD(P)-bd_dom_sf"/>
</dbReference>
<protein>
    <submittedName>
        <fullName evidence="4">Dehydrogenase</fullName>
    </submittedName>
</protein>
<dbReference type="Pfam" id="PF02826">
    <property type="entry name" value="2-Hacid_dh_C"/>
    <property type="match status" value="1"/>
</dbReference>
<dbReference type="SUPFAM" id="SSF51735">
    <property type="entry name" value="NAD(P)-binding Rossmann-fold domains"/>
    <property type="match status" value="1"/>
</dbReference>
<dbReference type="PANTHER" id="PTHR10996:SF178">
    <property type="entry name" value="2-HYDROXYACID DEHYDROGENASE YGL185C-RELATED"/>
    <property type="match status" value="1"/>
</dbReference>
<keyword evidence="1" id="KW-0560">Oxidoreductase</keyword>
<accession>A0A6A7GCI0</accession>
<dbReference type="GO" id="GO:0005829">
    <property type="term" value="C:cytosol"/>
    <property type="evidence" value="ECO:0007669"/>
    <property type="project" value="TreeGrafter"/>
</dbReference>